<reference evidence="10 11" key="1">
    <citation type="submission" date="2024-10" db="EMBL/GenBank/DDBJ databases">
        <title>Updated reference genomes for cyclostephanoid diatoms.</title>
        <authorList>
            <person name="Roberts W.R."/>
            <person name="Alverson A.J."/>
        </authorList>
    </citation>
    <scope>NUCLEOTIDE SEQUENCE [LARGE SCALE GENOMIC DNA]</scope>
    <source>
        <strain evidence="10 11">AJA276-08</strain>
    </source>
</reference>
<evidence type="ECO:0000313" key="11">
    <source>
        <dbReference type="Proteomes" id="UP001530315"/>
    </source>
</evidence>
<evidence type="ECO:0000256" key="3">
    <source>
        <dbReference type="ARBA" id="ARBA00022679"/>
    </source>
</evidence>
<protein>
    <recommendedName>
        <fullName evidence="1">mRNA (guanine-N(7))-methyltransferase</fullName>
        <ecNumber evidence="1">2.1.1.56</ecNumber>
    </recommendedName>
</protein>
<comment type="catalytic activity">
    <reaction evidence="7">
        <text>a 5'-end (5'-triphosphoguanosine)-ribonucleoside in mRNA + S-adenosyl-L-methionine = a 5'-end (N(7)-methyl 5'-triphosphoguanosine)-ribonucleoside in mRNA + S-adenosyl-L-homocysteine</text>
        <dbReference type="Rhea" id="RHEA:67008"/>
        <dbReference type="Rhea" id="RHEA-COMP:17166"/>
        <dbReference type="Rhea" id="RHEA-COMP:17167"/>
        <dbReference type="ChEBI" id="CHEBI:57856"/>
        <dbReference type="ChEBI" id="CHEBI:59789"/>
        <dbReference type="ChEBI" id="CHEBI:156461"/>
        <dbReference type="ChEBI" id="CHEBI:167617"/>
        <dbReference type="EC" id="2.1.1.56"/>
    </reaction>
</comment>
<dbReference type="GO" id="GO:0004482">
    <property type="term" value="F:mRNA 5'-cap (guanine-N7-)-methyltransferase activity"/>
    <property type="evidence" value="ECO:0007669"/>
    <property type="project" value="UniProtKB-EC"/>
</dbReference>
<dbReference type="AlphaFoldDB" id="A0ABD3MXA2"/>
<dbReference type="PANTHER" id="PTHR12189">
    <property type="entry name" value="MRNA GUANINE-7- METHYLTRANSFERASE"/>
    <property type="match status" value="1"/>
</dbReference>
<dbReference type="Gene3D" id="3.40.50.150">
    <property type="entry name" value="Vaccinia Virus protein VP39"/>
    <property type="match status" value="1"/>
</dbReference>
<accession>A0ABD3MXA2</accession>
<evidence type="ECO:0000256" key="2">
    <source>
        <dbReference type="ARBA" id="ARBA00022603"/>
    </source>
</evidence>
<feature type="compositionally biased region" description="Low complexity" evidence="8">
    <location>
        <begin position="415"/>
        <end position="424"/>
    </location>
</feature>
<feature type="domain" description="MRNA cap 0 methyltransferase" evidence="9">
    <location>
        <begin position="390"/>
        <end position="782"/>
    </location>
</feature>
<evidence type="ECO:0000256" key="4">
    <source>
        <dbReference type="ARBA" id="ARBA00022691"/>
    </source>
</evidence>
<evidence type="ECO:0000259" key="9">
    <source>
        <dbReference type="PROSITE" id="PS51562"/>
    </source>
</evidence>
<keyword evidence="11" id="KW-1185">Reference proteome</keyword>
<evidence type="ECO:0000256" key="5">
    <source>
        <dbReference type="ARBA" id="ARBA00022884"/>
    </source>
</evidence>
<keyword evidence="3" id="KW-0808">Transferase</keyword>
<dbReference type="EMBL" id="JALLAZ020001675">
    <property type="protein sequence ID" value="KAL3768520.1"/>
    <property type="molecule type" value="Genomic_DNA"/>
</dbReference>
<dbReference type="GO" id="GO:0003723">
    <property type="term" value="F:RNA binding"/>
    <property type="evidence" value="ECO:0007669"/>
    <property type="project" value="UniProtKB-KW"/>
</dbReference>
<feature type="region of interest" description="Disordered" evidence="8">
    <location>
        <begin position="412"/>
        <end position="433"/>
    </location>
</feature>
<dbReference type="SUPFAM" id="SSF53335">
    <property type="entry name" value="S-adenosyl-L-methionine-dependent methyltransferases"/>
    <property type="match status" value="1"/>
</dbReference>
<name>A0ABD3MXA2_9STRA</name>
<proteinExistence type="predicted"/>
<sequence length="802" mass="88363">MAESATRRTWSWGASTAYTLAAPQLRPSSAALGCGVLVDRGLFDRSVSKTTTTATGDDEPLRSCAIAVKRPACIPDRDVGSRENTRSFRGLVRCLRDRGWVAMLACDSAGRIGFVVPHDDDGIAGAAIEDGESNCSALLYYAPMAEFIPRARANHLANDDVSAQRRDPRRRRRRDDREIEDEEEPETWTPPYTPPPEEECAPRGWNDRDANNVGSTMEDEPETWTPQYTPPPEEECRPRGWDDRMLSDSKRTAAKDGGDDDDDDDDGTSRLFVPTGASLTDGGGFGDDRGDDIGAGLWGWNGGNDACAAPEGDNNRGWDNSNNDNGGWETAWKNVDTTAASSDAGAMSGWSAVDSSGMNDREVFHANSGAAAADAFYSNLTRSLDTRADSRLFHMRNFNGWVKATQIAELDPDTSSHASSSSLSGAGNCGKKRSRISPLRVLDLACGKGGDLGKWTIHPRKIDNYVGVDVARGSLVDAALRARQMSRNGRSNVLRRCTFTLADLGEDVPGRKRSRGARRMQKLQTWNLQSETSDERDRDPVFVAREGGGIAETDKFDVVSIQFAIHYMMSTRKRARRFFNTVSSLLDIGGNLIATTIDARVVVEKLMALGLDYHFDDFDVHPDVDMPESEGRHRNGNLRRKVRDGEGVTVSVGQGVCRLKFDADTLRRVFRPTKSPEDMFGLQYTFTLVEGSDHAAGVGDAVDLPEWLTPVAALEELAKESGLKLEYATNFHQFYEERKNPAKFPMAHNALYNMKVLNRNGSLSDQEWDVSRMYIALKFCKVSESKVDLGVEDVGEDEMRGD</sequence>
<dbReference type="EC" id="2.1.1.56" evidence="1"/>
<dbReference type="Pfam" id="PF03291">
    <property type="entry name" value="mRNA_G-N7_MeTrfase"/>
    <property type="match status" value="2"/>
</dbReference>
<dbReference type="PROSITE" id="PS51562">
    <property type="entry name" value="RNA_CAP0_MT"/>
    <property type="match status" value="1"/>
</dbReference>
<keyword evidence="6" id="KW-0506">mRNA capping</keyword>
<dbReference type="PANTHER" id="PTHR12189:SF2">
    <property type="entry name" value="MRNA CAP GUANINE-N7 METHYLTRANSFERASE"/>
    <property type="match status" value="1"/>
</dbReference>
<evidence type="ECO:0000256" key="1">
    <source>
        <dbReference type="ARBA" id="ARBA00011926"/>
    </source>
</evidence>
<evidence type="ECO:0000256" key="7">
    <source>
        <dbReference type="ARBA" id="ARBA00044712"/>
    </source>
</evidence>
<organism evidence="10 11">
    <name type="scientific">Stephanodiscus triporus</name>
    <dbReference type="NCBI Taxonomy" id="2934178"/>
    <lineage>
        <taxon>Eukaryota</taxon>
        <taxon>Sar</taxon>
        <taxon>Stramenopiles</taxon>
        <taxon>Ochrophyta</taxon>
        <taxon>Bacillariophyta</taxon>
        <taxon>Coscinodiscophyceae</taxon>
        <taxon>Thalassiosirophycidae</taxon>
        <taxon>Stephanodiscales</taxon>
        <taxon>Stephanodiscaceae</taxon>
        <taxon>Stephanodiscus</taxon>
    </lineage>
</organism>
<evidence type="ECO:0000256" key="6">
    <source>
        <dbReference type="ARBA" id="ARBA00023042"/>
    </source>
</evidence>
<keyword evidence="4" id="KW-0949">S-adenosyl-L-methionine</keyword>
<evidence type="ECO:0000313" key="10">
    <source>
        <dbReference type="EMBL" id="KAL3768520.1"/>
    </source>
</evidence>
<dbReference type="InterPro" id="IPR004971">
    <property type="entry name" value="mRNA_G-N7_MeTrfase_dom"/>
</dbReference>
<gene>
    <name evidence="10" type="ORF">ACHAW5_006716</name>
</gene>
<keyword evidence="5" id="KW-0694">RNA-binding</keyword>
<dbReference type="Proteomes" id="UP001530315">
    <property type="component" value="Unassembled WGS sequence"/>
</dbReference>
<evidence type="ECO:0000256" key="8">
    <source>
        <dbReference type="SAM" id="MobiDB-lite"/>
    </source>
</evidence>
<feature type="compositionally biased region" description="Basic and acidic residues" evidence="8">
    <location>
        <begin position="234"/>
        <end position="257"/>
    </location>
</feature>
<feature type="region of interest" description="Disordered" evidence="8">
    <location>
        <begin position="158"/>
        <end position="290"/>
    </location>
</feature>
<keyword evidence="6" id="KW-0507">mRNA processing</keyword>
<comment type="caution">
    <text evidence="10">The sequence shown here is derived from an EMBL/GenBank/DDBJ whole genome shotgun (WGS) entry which is preliminary data.</text>
</comment>
<dbReference type="InterPro" id="IPR029063">
    <property type="entry name" value="SAM-dependent_MTases_sf"/>
</dbReference>
<keyword evidence="2" id="KW-0489">Methyltransferase</keyword>
<dbReference type="InterPro" id="IPR039753">
    <property type="entry name" value="RG7MT1"/>
</dbReference>